<sequence length="583" mass="65693">MLDCHLCPAVRNFESDDDLEAHLATDHFNCLPYFCGQCQLLRFPTELLLCAHYEKVHQLREYTILRHHSAEIFARRQAIKKAFREALIKSLSKCAINNNGHVDVDVITVEEIAVTQQQNNENSTLNGESSTINSRQETCNNSHAGMNHLLTLAEVSESQFLESRDTSGRGNSARQTVNMESSSAPSIAQSSLIEETQTSEVSGPSSSAALLLSQCAAAIESNKRTRGVKQEIDELNVNSSTRGYDIDTSVEQNEASTSQSRKRPYDSNVDESVPYKCQKCDLDLIQIHNLPDKAIFEESIRVQREAVAAMHSLVAALKRSDPNKSTPTREYRQRQLKSTTFVPTVTPPAKTPGRPRMAQLQGSGQPKKSETEPMKIRTSGGELVCLSEISDQDLATTLDLVRNNPNERVLWKYEDITEKVLKLDLLKVFREPEKAGRTVIDFMFHESYMYDKYVPGIHRLRKFALEFATSLDDAGRKFSGGEAIDDEYAVLFYDILNKLGASALDQPSRRIYMTKAKAGIDSRRRESFQRKEGKAIAWKYYGPQDGEVLFPNERGNEHIVKPWLIGKREKSQPFWGGVVNYNS</sequence>
<feature type="region of interest" description="Disordered" evidence="1">
    <location>
        <begin position="240"/>
        <end position="270"/>
    </location>
</feature>
<dbReference type="AlphaFoldDB" id="A0AAD4R381"/>
<feature type="region of interest" description="Disordered" evidence="1">
    <location>
        <begin position="118"/>
        <end position="140"/>
    </location>
</feature>
<protein>
    <submittedName>
        <fullName evidence="2">Zinc finger putative Transcription Factor family</fullName>
    </submittedName>
</protein>
<dbReference type="Proteomes" id="UP001201812">
    <property type="component" value="Unassembled WGS sequence"/>
</dbReference>
<reference evidence="2" key="1">
    <citation type="submission" date="2022-01" db="EMBL/GenBank/DDBJ databases">
        <title>Genome Sequence Resource for Two Populations of Ditylenchus destructor, the Migratory Endoparasitic Phytonematode.</title>
        <authorList>
            <person name="Zhang H."/>
            <person name="Lin R."/>
            <person name="Xie B."/>
        </authorList>
    </citation>
    <scope>NUCLEOTIDE SEQUENCE</scope>
    <source>
        <strain evidence="2">BazhouSP</strain>
    </source>
</reference>
<accession>A0AAD4R381</accession>
<feature type="compositionally biased region" description="Polar residues" evidence="1">
    <location>
        <begin position="249"/>
        <end position="259"/>
    </location>
</feature>
<feature type="compositionally biased region" description="Low complexity" evidence="1">
    <location>
        <begin position="181"/>
        <end position="191"/>
    </location>
</feature>
<name>A0AAD4R381_9BILA</name>
<organism evidence="2 3">
    <name type="scientific">Ditylenchus destructor</name>
    <dbReference type="NCBI Taxonomy" id="166010"/>
    <lineage>
        <taxon>Eukaryota</taxon>
        <taxon>Metazoa</taxon>
        <taxon>Ecdysozoa</taxon>
        <taxon>Nematoda</taxon>
        <taxon>Chromadorea</taxon>
        <taxon>Rhabditida</taxon>
        <taxon>Tylenchina</taxon>
        <taxon>Tylenchomorpha</taxon>
        <taxon>Sphaerularioidea</taxon>
        <taxon>Anguinidae</taxon>
        <taxon>Anguininae</taxon>
        <taxon>Ditylenchus</taxon>
    </lineage>
</organism>
<dbReference type="EMBL" id="JAKKPZ010000044">
    <property type="protein sequence ID" value="KAI1706930.1"/>
    <property type="molecule type" value="Genomic_DNA"/>
</dbReference>
<feature type="region of interest" description="Disordered" evidence="1">
    <location>
        <begin position="160"/>
        <end position="204"/>
    </location>
</feature>
<feature type="compositionally biased region" description="Polar residues" evidence="1">
    <location>
        <begin position="168"/>
        <end position="180"/>
    </location>
</feature>
<feature type="region of interest" description="Disordered" evidence="1">
    <location>
        <begin position="342"/>
        <end position="374"/>
    </location>
</feature>
<keyword evidence="3" id="KW-1185">Reference proteome</keyword>
<feature type="compositionally biased region" description="Polar residues" evidence="1">
    <location>
        <begin position="192"/>
        <end position="201"/>
    </location>
</feature>
<evidence type="ECO:0000313" key="3">
    <source>
        <dbReference type="Proteomes" id="UP001201812"/>
    </source>
</evidence>
<proteinExistence type="predicted"/>
<gene>
    <name evidence="2" type="ORF">DdX_12713</name>
</gene>
<comment type="caution">
    <text evidence="2">The sequence shown here is derived from an EMBL/GenBank/DDBJ whole genome shotgun (WGS) entry which is preliminary data.</text>
</comment>
<evidence type="ECO:0000256" key="1">
    <source>
        <dbReference type="SAM" id="MobiDB-lite"/>
    </source>
</evidence>
<evidence type="ECO:0000313" key="2">
    <source>
        <dbReference type="EMBL" id="KAI1706930.1"/>
    </source>
</evidence>